<evidence type="ECO:0000313" key="4">
    <source>
        <dbReference type="EMBL" id="MDT0377979.1"/>
    </source>
</evidence>
<keyword evidence="5" id="KW-1185">Reference proteome</keyword>
<accession>A0ABU2NLW7</accession>
<sequence>MRRARLVAAAFAGTVCLTTLAPAAAVAAEPVAEVSPRRVHPGGTVTITVTCGKHDEQVAYLTAYSQAFAEGEAKLRLLPRGGDYGKPTYQGRAHIAGAHAFSGSVGSDGSDGSSGREESSGSFESSGSYEYGSEDTSGSEGAFDAEGSYQHDSEAPGSAGYDGDGYGSDGAAGKGTPGSGDSYDPGAGRHGKSWGINGSCPDGKDFTTSVFVEHKPRGGAHAGLGGGRDEVDTAVVAAGGALLSLTVGLGVYVLRRRRSGA</sequence>
<keyword evidence="2" id="KW-1133">Transmembrane helix</keyword>
<keyword evidence="3" id="KW-0732">Signal</keyword>
<evidence type="ECO:0000256" key="3">
    <source>
        <dbReference type="SAM" id="SignalP"/>
    </source>
</evidence>
<keyword evidence="2" id="KW-0812">Transmembrane</keyword>
<feature type="chain" id="PRO_5045528677" description="Gram-positive cocci surface proteins LPxTG domain-containing protein" evidence="3">
    <location>
        <begin position="28"/>
        <end position="261"/>
    </location>
</feature>
<keyword evidence="2" id="KW-0472">Membrane</keyword>
<feature type="signal peptide" evidence="3">
    <location>
        <begin position="1"/>
        <end position="27"/>
    </location>
</feature>
<feature type="compositionally biased region" description="Low complexity" evidence="1">
    <location>
        <begin position="102"/>
        <end position="113"/>
    </location>
</feature>
<feature type="compositionally biased region" description="Low complexity" evidence="1">
    <location>
        <begin position="120"/>
        <end position="141"/>
    </location>
</feature>
<reference evidence="5" key="1">
    <citation type="submission" date="2023-07" db="EMBL/GenBank/DDBJ databases">
        <title>30 novel species of actinomycetes from the DSMZ collection.</title>
        <authorList>
            <person name="Nouioui I."/>
        </authorList>
    </citation>
    <scope>NUCLEOTIDE SEQUENCE [LARGE SCALE GENOMIC DNA]</scope>
    <source>
        <strain evidence="5">DSM 42041</strain>
    </source>
</reference>
<dbReference type="EMBL" id="JAVREQ010000002">
    <property type="protein sequence ID" value="MDT0377979.1"/>
    <property type="molecule type" value="Genomic_DNA"/>
</dbReference>
<dbReference type="RefSeq" id="WP_311671907.1">
    <property type="nucleotide sequence ID" value="NZ_JAVREQ010000002.1"/>
</dbReference>
<protein>
    <recommendedName>
        <fullName evidence="6">Gram-positive cocci surface proteins LPxTG domain-containing protein</fullName>
    </recommendedName>
</protein>
<feature type="transmembrane region" description="Helical" evidence="2">
    <location>
        <begin position="234"/>
        <end position="254"/>
    </location>
</feature>
<organism evidence="4 5">
    <name type="scientific">Streptomyces hazeniae</name>
    <dbReference type="NCBI Taxonomy" id="3075538"/>
    <lineage>
        <taxon>Bacteria</taxon>
        <taxon>Bacillati</taxon>
        <taxon>Actinomycetota</taxon>
        <taxon>Actinomycetes</taxon>
        <taxon>Kitasatosporales</taxon>
        <taxon>Streptomycetaceae</taxon>
        <taxon>Streptomyces</taxon>
    </lineage>
</organism>
<dbReference type="Proteomes" id="UP001183414">
    <property type="component" value="Unassembled WGS sequence"/>
</dbReference>
<name>A0ABU2NLW7_9ACTN</name>
<feature type="compositionally biased region" description="Gly residues" evidence="1">
    <location>
        <begin position="160"/>
        <end position="178"/>
    </location>
</feature>
<evidence type="ECO:0008006" key="6">
    <source>
        <dbReference type="Google" id="ProtNLM"/>
    </source>
</evidence>
<feature type="region of interest" description="Disordered" evidence="1">
    <location>
        <begin position="100"/>
        <end position="200"/>
    </location>
</feature>
<comment type="caution">
    <text evidence="4">The sequence shown here is derived from an EMBL/GenBank/DDBJ whole genome shotgun (WGS) entry which is preliminary data.</text>
</comment>
<gene>
    <name evidence="4" type="ORF">RM572_04215</name>
</gene>
<evidence type="ECO:0000256" key="1">
    <source>
        <dbReference type="SAM" id="MobiDB-lite"/>
    </source>
</evidence>
<evidence type="ECO:0000313" key="5">
    <source>
        <dbReference type="Proteomes" id="UP001183414"/>
    </source>
</evidence>
<evidence type="ECO:0000256" key="2">
    <source>
        <dbReference type="SAM" id="Phobius"/>
    </source>
</evidence>
<proteinExistence type="predicted"/>